<evidence type="ECO:0000313" key="2">
    <source>
        <dbReference type="EMBL" id="RWS15260.1"/>
    </source>
</evidence>
<dbReference type="CDD" id="cd14733">
    <property type="entry name" value="BACK"/>
    <property type="match status" value="1"/>
</dbReference>
<evidence type="ECO:0000259" key="1">
    <source>
        <dbReference type="PROSITE" id="PS50097"/>
    </source>
</evidence>
<sequence>MTISFTFTKFDEHNCYTTEGKVINGSEKQFSHWWLQSSSHQRDELIVFRLWYRFVEKKAFWIKLMLMSKHGIESLVYEPGEQLGDVNLRCLEWNTKCTKEMLLKRDSMPNNTLSILAEVSLEDPLTMSEEKSRLILNKKMNNLLRMFIEEQLCDFKIIVDKREINTHKIILASESKVFMAMFDSDMKEKRENCLEITDFKYESIYAIVKFMYCHQIDDIEKIAYDLLALAEKYDIPELKLYCERYFYSILSKDNCLDVLQLAETYNTMFLKNSILKMVDDKWPELKGTERWKLLNQDYQELCGKLSANVKI</sequence>
<dbReference type="SUPFAM" id="SSF54695">
    <property type="entry name" value="POZ domain"/>
    <property type="match status" value="1"/>
</dbReference>
<dbReference type="STRING" id="1965070.A0A3S3Q788"/>
<comment type="caution">
    <text evidence="2">The sequence shown here is derived from an EMBL/GenBank/DDBJ whole genome shotgun (WGS) entry which is preliminary data.</text>
</comment>
<name>A0A3S3Q788_9ACAR</name>
<keyword evidence="3" id="KW-1185">Reference proteome</keyword>
<protein>
    <submittedName>
        <fullName evidence="2">Speckle-type POZ protein A-like protein</fullName>
    </submittedName>
</protein>
<proteinExistence type="predicted"/>
<dbReference type="Pfam" id="PF00651">
    <property type="entry name" value="BTB"/>
    <property type="match status" value="1"/>
</dbReference>
<reference evidence="2 3" key="1">
    <citation type="journal article" date="2018" name="Gigascience">
        <title>Genomes of trombidid mites reveal novel predicted allergens and laterally-transferred genes associated with secondary metabolism.</title>
        <authorList>
            <person name="Dong X."/>
            <person name="Chaisiri K."/>
            <person name="Xia D."/>
            <person name="Armstrong S.D."/>
            <person name="Fang Y."/>
            <person name="Donnelly M.J."/>
            <person name="Kadowaki T."/>
            <person name="McGarry J.W."/>
            <person name="Darby A.C."/>
            <person name="Makepeace B.L."/>
        </authorList>
    </citation>
    <scope>NUCLEOTIDE SEQUENCE [LARGE SCALE GENOMIC DNA]</scope>
    <source>
        <strain evidence="2">UoL-WK</strain>
    </source>
</reference>
<dbReference type="EMBL" id="NCKU01000506">
    <property type="protein sequence ID" value="RWS15260.1"/>
    <property type="molecule type" value="Genomic_DNA"/>
</dbReference>
<dbReference type="SMART" id="SM00225">
    <property type="entry name" value="BTB"/>
    <property type="match status" value="1"/>
</dbReference>
<dbReference type="InterPro" id="IPR000210">
    <property type="entry name" value="BTB/POZ_dom"/>
</dbReference>
<feature type="domain" description="BTB" evidence="1">
    <location>
        <begin position="153"/>
        <end position="220"/>
    </location>
</feature>
<dbReference type="PANTHER" id="PTHR24413">
    <property type="entry name" value="SPECKLE-TYPE POZ PROTEIN"/>
    <property type="match status" value="1"/>
</dbReference>
<dbReference type="Gene3D" id="3.30.710.10">
    <property type="entry name" value="Potassium Channel Kv1.1, Chain A"/>
    <property type="match status" value="1"/>
</dbReference>
<evidence type="ECO:0000313" key="3">
    <source>
        <dbReference type="Proteomes" id="UP000285301"/>
    </source>
</evidence>
<dbReference type="Proteomes" id="UP000285301">
    <property type="component" value="Unassembled WGS sequence"/>
</dbReference>
<dbReference type="PROSITE" id="PS50097">
    <property type="entry name" value="BTB"/>
    <property type="match status" value="1"/>
</dbReference>
<accession>A0A3S3Q788</accession>
<gene>
    <name evidence="2" type="ORF">B4U79_17236</name>
</gene>
<dbReference type="AlphaFoldDB" id="A0A3S3Q788"/>
<dbReference type="InterPro" id="IPR011333">
    <property type="entry name" value="SKP1/BTB/POZ_sf"/>
</dbReference>
<organism evidence="2 3">
    <name type="scientific">Dinothrombium tinctorium</name>
    <dbReference type="NCBI Taxonomy" id="1965070"/>
    <lineage>
        <taxon>Eukaryota</taxon>
        <taxon>Metazoa</taxon>
        <taxon>Ecdysozoa</taxon>
        <taxon>Arthropoda</taxon>
        <taxon>Chelicerata</taxon>
        <taxon>Arachnida</taxon>
        <taxon>Acari</taxon>
        <taxon>Acariformes</taxon>
        <taxon>Trombidiformes</taxon>
        <taxon>Prostigmata</taxon>
        <taxon>Anystina</taxon>
        <taxon>Parasitengona</taxon>
        <taxon>Trombidioidea</taxon>
        <taxon>Trombidiidae</taxon>
        <taxon>Dinothrombium</taxon>
    </lineage>
</organism>
<dbReference type="OrthoDB" id="6359943at2759"/>